<dbReference type="Gene3D" id="3.10.290.10">
    <property type="entry name" value="RNA-binding S4 domain"/>
    <property type="match status" value="1"/>
</dbReference>
<dbReference type="EMBL" id="WAGX01000005">
    <property type="protein sequence ID" value="KAB1437748.1"/>
    <property type="molecule type" value="Genomic_DNA"/>
</dbReference>
<dbReference type="SUPFAM" id="SSF55174">
    <property type="entry name" value="Alpha-L RNA-binding motif"/>
    <property type="match status" value="1"/>
</dbReference>
<dbReference type="EC" id="5.4.99.-" evidence="5"/>
<evidence type="ECO:0000256" key="5">
    <source>
        <dbReference type="RuleBase" id="RU003887"/>
    </source>
</evidence>
<keyword evidence="8" id="KW-1185">Reference proteome</keyword>
<evidence type="ECO:0000256" key="3">
    <source>
        <dbReference type="ARBA" id="ARBA00023235"/>
    </source>
</evidence>
<dbReference type="Gene3D" id="3.30.70.580">
    <property type="entry name" value="Pseudouridine synthase I, catalytic domain, N-terminal subdomain"/>
    <property type="match status" value="1"/>
</dbReference>
<dbReference type="Pfam" id="PF00849">
    <property type="entry name" value="PseudoU_synth_2"/>
    <property type="match status" value="1"/>
</dbReference>
<dbReference type="InterPro" id="IPR036986">
    <property type="entry name" value="S4_RNA-bd_sf"/>
</dbReference>
<dbReference type="GO" id="GO:0000455">
    <property type="term" value="P:enzyme-directed rRNA pseudouridine synthesis"/>
    <property type="evidence" value="ECO:0007669"/>
    <property type="project" value="UniProtKB-ARBA"/>
</dbReference>
<dbReference type="PROSITE" id="PS50889">
    <property type="entry name" value="S4"/>
    <property type="match status" value="1"/>
</dbReference>
<dbReference type="PROSITE" id="PS01149">
    <property type="entry name" value="PSI_RSU"/>
    <property type="match status" value="1"/>
</dbReference>
<dbReference type="Pfam" id="PF01479">
    <property type="entry name" value="S4"/>
    <property type="match status" value="1"/>
</dbReference>
<dbReference type="InterPro" id="IPR042092">
    <property type="entry name" value="PsdUridine_s_RsuA/RluB/E/F_cat"/>
</dbReference>
<comment type="caution">
    <text evidence="7">The sequence shown here is derived from an EMBL/GenBank/DDBJ whole genome shotgun (WGS) entry which is preliminary data.</text>
</comment>
<comment type="similarity">
    <text evidence="1 5">Belongs to the pseudouridine synthase RsuA family.</text>
</comment>
<evidence type="ECO:0000313" key="8">
    <source>
        <dbReference type="Proteomes" id="UP000461768"/>
    </source>
</evidence>
<reference evidence="7 8" key="1">
    <citation type="submission" date="2019-09" db="EMBL/GenBank/DDBJ databases">
        <authorList>
            <person name="Valk L.C."/>
        </authorList>
    </citation>
    <scope>NUCLEOTIDE SEQUENCE [LARGE SCALE GENOMIC DNA]</scope>
    <source>
        <strain evidence="7">GalUA</strain>
    </source>
</reference>
<dbReference type="GO" id="GO:0120159">
    <property type="term" value="F:rRNA pseudouridine synthase activity"/>
    <property type="evidence" value="ECO:0007669"/>
    <property type="project" value="UniProtKB-ARBA"/>
</dbReference>
<dbReference type="InterPro" id="IPR006145">
    <property type="entry name" value="PsdUridine_synth_RsuA/RluA"/>
</dbReference>
<evidence type="ECO:0000313" key="7">
    <source>
        <dbReference type="EMBL" id="KAB1437748.1"/>
    </source>
</evidence>
<dbReference type="InterPro" id="IPR018496">
    <property type="entry name" value="PsdUridine_synth_RsuA/RluB_CS"/>
</dbReference>
<sequence length="266" mass="30577">MRLDKYLSEASIGRRKAVRQFIKDGKVLVNGCVQIVPATEIDEQKDVIEYEGEKVIHSGKVYYMFHKPAGCITARKDEREKTVLDFFQELNDNGLFPVGRLDKDTEGLLFITNDGVFNHEVMYPEKHVDKTYFFWAFGELNKDKMDRLIEGVHLEHAEILVKASKVEIDKQGLFYELQAQIEGNGYEKVKKNREIQPVVSGFITISQGCKHQVKRMLKAVGCYIVYLKRVSIGKVTLDETLEKGSYRALTKEEINSFMSHRNDSVT</sequence>
<accession>A0A7V7UB52</accession>
<dbReference type="CDD" id="cd00165">
    <property type="entry name" value="S4"/>
    <property type="match status" value="1"/>
</dbReference>
<dbReference type="PANTHER" id="PTHR47683:SF4">
    <property type="entry name" value="PSEUDOURIDINE SYNTHASE"/>
    <property type="match status" value="1"/>
</dbReference>
<dbReference type="InterPro" id="IPR020103">
    <property type="entry name" value="PsdUridine_synth_cat_dom_sf"/>
</dbReference>
<dbReference type="InterPro" id="IPR000748">
    <property type="entry name" value="PsdUridine_synth_RsuA/RluB/E/F"/>
</dbReference>
<protein>
    <recommendedName>
        <fullName evidence="5">Pseudouridine synthase</fullName>
        <ecNumber evidence="5">5.4.99.-</ecNumber>
    </recommendedName>
</protein>
<dbReference type="PANTHER" id="PTHR47683">
    <property type="entry name" value="PSEUDOURIDINE SYNTHASE FAMILY PROTEIN-RELATED"/>
    <property type="match status" value="1"/>
</dbReference>
<evidence type="ECO:0000256" key="2">
    <source>
        <dbReference type="ARBA" id="ARBA00022884"/>
    </source>
</evidence>
<name>A0A7V7UB52_9FIRM</name>
<gene>
    <name evidence="7" type="ORF">F7O84_09110</name>
</gene>
<dbReference type="Gene3D" id="3.30.70.1560">
    <property type="entry name" value="Alpha-L RNA-binding motif"/>
    <property type="match status" value="1"/>
</dbReference>
<dbReference type="GO" id="GO:0003723">
    <property type="term" value="F:RNA binding"/>
    <property type="evidence" value="ECO:0007669"/>
    <property type="project" value="UniProtKB-KW"/>
</dbReference>
<keyword evidence="3 5" id="KW-0413">Isomerase</keyword>
<keyword evidence="2 4" id="KW-0694">RNA-binding</keyword>
<dbReference type="RefSeq" id="WP_151144283.1">
    <property type="nucleotide sequence ID" value="NZ_WAGX01000005.1"/>
</dbReference>
<dbReference type="OrthoDB" id="9807213at2"/>
<dbReference type="InterPro" id="IPR002942">
    <property type="entry name" value="S4_RNA-bd"/>
</dbReference>
<dbReference type="SMART" id="SM00363">
    <property type="entry name" value="S4"/>
    <property type="match status" value="1"/>
</dbReference>
<dbReference type="InterPro" id="IPR050343">
    <property type="entry name" value="RsuA_PseudoU_synthase"/>
</dbReference>
<feature type="domain" description="RNA-binding S4" evidence="6">
    <location>
        <begin position="1"/>
        <end position="64"/>
    </location>
</feature>
<dbReference type="NCBIfam" id="TIGR00093">
    <property type="entry name" value="pseudouridine synthase"/>
    <property type="match status" value="1"/>
</dbReference>
<reference evidence="7 8" key="2">
    <citation type="submission" date="2020-02" db="EMBL/GenBank/DDBJ databases">
        <title>Candidatus Galacturonibacter soehngenii shows hetero-acetogenic catabolism of galacturonic acid but lacks a canonical carbon monoxide dehydrogenase/acetyl-CoA synthase complex.</title>
        <authorList>
            <person name="Diender M."/>
            <person name="Stouten G.R."/>
            <person name="Petersen J.F."/>
            <person name="Nielsen P.H."/>
            <person name="Dueholm M.S."/>
            <person name="Pronk J.T."/>
            <person name="Van Loosdrecht M.C.M."/>
        </authorList>
    </citation>
    <scope>NUCLEOTIDE SEQUENCE [LARGE SCALE GENOMIC DNA]</scope>
    <source>
        <strain evidence="7">GalUA</strain>
    </source>
</reference>
<dbReference type="InterPro" id="IPR020094">
    <property type="entry name" value="TruA/RsuA/RluB/E/F_N"/>
</dbReference>
<evidence type="ECO:0000259" key="6">
    <source>
        <dbReference type="SMART" id="SM00363"/>
    </source>
</evidence>
<evidence type="ECO:0000256" key="4">
    <source>
        <dbReference type="PROSITE-ProRule" id="PRU00182"/>
    </source>
</evidence>
<dbReference type="Proteomes" id="UP000461768">
    <property type="component" value="Unassembled WGS sequence"/>
</dbReference>
<proteinExistence type="inferred from homology"/>
<dbReference type="SUPFAM" id="SSF55120">
    <property type="entry name" value="Pseudouridine synthase"/>
    <property type="match status" value="1"/>
</dbReference>
<organism evidence="7 8">
    <name type="scientific">Candidatus Galacturonatibacter soehngenii</name>
    <dbReference type="NCBI Taxonomy" id="2307010"/>
    <lineage>
        <taxon>Bacteria</taxon>
        <taxon>Bacillati</taxon>
        <taxon>Bacillota</taxon>
        <taxon>Clostridia</taxon>
        <taxon>Lachnospirales</taxon>
        <taxon>Lachnospiraceae</taxon>
        <taxon>Candidatus Galacturonatibacter</taxon>
    </lineage>
</organism>
<dbReference type="AlphaFoldDB" id="A0A7V7UB52"/>
<evidence type="ECO:0000256" key="1">
    <source>
        <dbReference type="ARBA" id="ARBA00008348"/>
    </source>
</evidence>